<keyword evidence="2" id="KW-1185">Reference proteome</keyword>
<accession>A0ABY8NFS4</accession>
<proteinExistence type="predicted"/>
<organism evidence="1 2">
    <name type="scientific">Microbulbifer bruguierae</name>
    <dbReference type="NCBI Taxonomy" id="3029061"/>
    <lineage>
        <taxon>Bacteria</taxon>
        <taxon>Pseudomonadati</taxon>
        <taxon>Pseudomonadota</taxon>
        <taxon>Gammaproteobacteria</taxon>
        <taxon>Cellvibrionales</taxon>
        <taxon>Microbulbiferaceae</taxon>
        <taxon>Microbulbifer</taxon>
    </lineage>
</organism>
<sequence length="63" mass="7676">MVDYFIPRLIEEDFYILCPDNEVTPAMDARRILWAADDMIQNRPALSRWHPDYAERFKKWMTI</sequence>
<protein>
    <submittedName>
        <fullName evidence="1">Uncharacterized protein</fullName>
    </submittedName>
</protein>
<gene>
    <name evidence="1" type="ORF">PVT68_05675</name>
</gene>
<evidence type="ECO:0000313" key="1">
    <source>
        <dbReference type="EMBL" id="WGL17783.1"/>
    </source>
</evidence>
<reference evidence="1 2" key="1">
    <citation type="submission" date="2023-02" db="EMBL/GenBank/DDBJ databases">
        <title>Description and genomic characterization of Microbulbifer bruguierae sp. nov., isolated from the sediment of mangrove plant Bruguiera sexangula.</title>
        <authorList>
            <person name="Long M."/>
        </authorList>
    </citation>
    <scope>NUCLEOTIDE SEQUENCE [LARGE SCALE GENOMIC DNA]</scope>
    <source>
        <strain evidence="1 2">H12</strain>
    </source>
</reference>
<name>A0ABY8NFS4_9GAMM</name>
<dbReference type="EMBL" id="CP118605">
    <property type="protein sequence ID" value="WGL17783.1"/>
    <property type="molecule type" value="Genomic_DNA"/>
</dbReference>
<dbReference type="Proteomes" id="UP001236500">
    <property type="component" value="Chromosome"/>
</dbReference>
<evidence type="ECO:0000313" key="2">
    <source>
        <dbReference type="Proteomes" id="UP001236500"/>
    </source>
</evidence>
<dbReference type="RefSeq" id="WP_280321687.1">
    <property type="nucleotide sequence ID" value="NZ_CP118605.1"/>
</dbReference>